<protein>
    <submittedName>
        <fullName evidence="6">DegT/DnrJ/EryC1/StrS family aminotransferase</fullName>
    </submittedName>
</protein>
<dbReference type="PANTHER" id="PTHR30244">
    <property type="entry name" value="TRANSAMINASE"/>
    <property type="match status" value="1"/>
</dbReference>
<feature type="modified residue" description="N6-(pyridoxal phosphate)lysine" evidence="4">
    <location>
        <position position="186"/>
    </location>
</feature>
<dbReference type="GO" id="GO:0000271">
    <property type="term" value="P:polysaccharide biosynthetic process"/>
    <property type="evidence" value="ECO:0007669"/>
    <property type="project" value="TreeGrafter"/>
</dbReference>
<dbReference type="SUPFAM" id="SSF53383">
    <property type="entry name" value="PLP-dependent transferases"/>
    <property type="match status" value="1"/>
</dbReference>
<evidence type="ECO:0000256" key="3">
    <source>
        <dbReference type="PIRSR" id="PIRSR000390-1"/>
    </source>
</evidence>
<dbReference type="Gene3D" id="3.90.1150.10">
    <property type="entry name" value="Aspartate Aminotransferase, domain 1"/>
    <property type="match status" value="1"/>
</dbReference>
<dbReference type="PIRSF" id="PIRSF000390">
    <property type="entry name" value="PLP_StrS"/>
    <property type="match status" value="1"/>
</dbReference>
<proteinExistence type="inferred from homology"/>
<dbReference type="Proteomes" id="UP000283701">
    <property type="component" value="Unassembled WGS sequence"/>
</dbReference>
<accession>A0A3R6D922</accession>
<dbReference type="InterPro" id="IPR015422">
    <property type="entry name" value="PyrdxlP-dep_Trfase_small"/>
</dbReference>
<name>A0A3R6D922_9FIRM</name>
<dbReference type="Gene3D" id="3.40.640.10">
    <property type="entry name" value="Type I PLP-dependent aspartate aminotransferase-like (Major domain)"/>
    <property type="match status" value="1"/>
</dbReference>
<dbReference type="GO" id="GO:0030170">
    <property type="term" value="F:pyridoxal phosphate binding"/>
    <property type="evidence" value="ECO:0007669"/>
    <property type="project" value="UniProtKB-ARBA"/>
</dbReference>
<dbReference type="GO" id="GO:0008483">
    <property type="term" value="F:transaminase activity"/>
    <property type="evidence" value="ECO:0007669"/>
    <property type="project" value="UniProtKB-KW"/>
</dbReference>
<dbReference type="EMBL" id="QRHP01000005">
    <property type="protein sequence ID" value="RHF85135.1"/>
    <property type="molecule type" value="Genomic_DNA"/>
</dbReference>
<dbReference type="PANTHER" id="PTHR30244:SF36">
    <property type="entry name" value="3-OXO-GLUCOSE-6-PHOSPHATE:GLUTAMATE AMINOTRANSFERASE"/>
    <property type="match status" value="1"/>
</dbReference>
<organism evidence="6 7">
    <name type="scientific">Roseburia inulinivorans</name>
    <dbReference type="NCBI Taxonomy" id="360807"/>
    <lineage>
        <taxon>Bacteria</taxon>
        <taxon>Bacillati</taxon>
        <taxon>Bacillota</taxon>
        <taxon>Clostridia</taxon>
        <taxon>Lachnospirales</taxon>
        <taxon>Lachnospiraceae</taxon>
        <taxon>Roseburia</taxon>
    </lineage>
</organism>
<evidence type="ECO:0000256" key="4">
    <source>
        <dbReference type="PIRSR" id="PIRSR000390-2"/>
    </source>
</evidence>
<evidence type="ECO:0000313" key="6">
    <source>
        <dbReference type="EMBL" id="RHF85135.1"/>
    </source>
</evidence>
<feature type="active site" description="Proton acceptor" evidence="3">
    <location>
        <position position="186"/>
    </location>
</feature>
<evidence type="ECO:0000256" key="5">
    <source>
        <dbReference type="RuleBase" id="RU004508"/>
    </source>
</evidence>
<dbReference type="AlphaFoldDB" id="A0A3R6D922"/>
<dbReference type="Pfam" id="PF01041">
    <property type="entry name" value="DegT_DnrJ_EryC1"/>
    <property type="match status" value="1"/>
</dbReference>
<keyword evidence="6" id="KW-0808">Transferase</keyword>
<gene>
    <name evidence="6" type="ORF">DW654_06935</name>
</gene>
<comment type="caution">
    <text evidence="6">The sequence shown here is derived from an EMBL/GenBank/DDBJ whole genome shotgun (WGS) entry which is preliminary data.</text>
</comment>
<sequence>MNIPFVSFEKMHNEIKDEVLAKMQEIYEKNWFIQGPEVTAFEQEFAAYCGTKYCVGCGNGLDALFLALKAYGIKEGDEVIVPSNTYIATALAVSYTGAMPVFVEPEEKYFNINPADIENKITDRTKAIMAVHLYGQPAKMDEINAIAKKYGLIVIEDAAQAHGAEYKNRKTGSLGYGAGFSFYPGKNLGALGDAGAFVTNDKELADKVRALGNYGSDYKYHHIYQGNNSRLDELQAGVLRIKLRHLDEWNANRIATAEKYYAGIHNPEIILPEKMESVKHVYHIFGIRCERRADLEKYLYEKGIGTNKHYPIPIHLQEAYRDLNLAKGVLPIAEDISATELSIPMYYGMTDEEVNYIIDALNAFK</sequence>
<reference evidence="6 7" key="1">
    <citation type="submission" date="2018-08" db="EMBL/GenBank/DDBJ databases">
        <title>A genome reference for cultivated species of the human gut microbiota.</title>
        <authorList>
            <person name="Zou Y."/>
            <person name="Xue W."/>
            <person name="Luo G."/>
        </authorList>
    </citation>
    <scope>NUCLEOTIDE SEQUENCE [LARGE SCALE GENOMIC DNA]</scope>
    <source>
        <strain evidence="6 7">AM23-23AC</strain>
    </source>
</reference>
<evidence type="ECO:0000313" key="7">
    <source>
        <dbReference type="Proteomes" id="UP000283701"/>
    </source>
</evidence>
<keyword evidence="6" id="KW-0032">Aminotransferase</keyword>
<dbReference type="InterPro" id="IPR015421">
    <property type="entry name" value="PyrdxlP-dep_Trfase_major"/>
</dbReference>
<keyword evidence="1 4" id="KW-0663">Pyridoxal phosphate</keyword>
<dbReference type="InterPro" id="IPR000653">
    <property type="entry name" value="DegT/StrS_aminotransferase"/>
</dbReference>
<dbReference type="InterPro" id="IPR015424">
    <property type="entry name" value="PyrdxlP-dep_Trfase"/>
</dbReference>
<evidence type="ECO:0000256" key="1">
    <source>
        <dbReference type="ARBA" id="ARBA00022898"/>
    </source>
</evidence>
<dbReference type="CDD" id="cd00616">
    <property type="entry name" value="AHBA_syn"/>
    <property type="match status" value="1"/>
</dbReference>
<dbReference type="RefSeq" id="WP_118202834.1">
    <property type="nucleotide sequence ID" value="NZ_QRHP01000005.1"/>
</dbReference>
<evidence type="ECO:0000256" key="2">
    <source>
        <dbReference type="ARBA" id="ARBA00037999"/>
    </source>
</evidence>
<dbReference type="FunFam" id="3.40.640.10:FF:000089">
    <property type="entry name" value="Aminotransferase, DegT/DnrJ/EryC1/StrS family"/>
    <property type="match status" value="1"/>
</dbReference>
<comment type="similarity">
    <text evidence="2 5">Belongs to the DegT/DnrJ/EryC1 family.</text>
</comment>